<gene>
    <name evidence="2" type="ORF">GYY_03090</name>
</gene>
<dbReference type="HOGENOM" id="CLU_1998764_0_0_2"/>
<dbReference type="RefSeq" id="WP_013998988.1">
    <property type="nucleotide sequence ID" value="NC_015847.1"/>
</dbReference>
<proteinExistence type="predicted"/>
<feature type="transmembrane region" description="Helical" evidence="1">
    <location>
        <begin position="20"/>
        <end position="41"/>
    </location>
</feature>
<accession>G0H431</accession>
<evidence type="ECO:0000313" key="3">
    <source>
        <dbReference type="Proteomes" id="UP000008889"/>
    </source>
</evidence>
<evidence type="ECO:0000256" key="1">
    <source>
        <dbReference type="SAM" id="Phobius"/>
    </source>
</evidence>
<protein>
    <submittedName>
        <fullName evidence="2">Uncharacterized protein</fullName>
    </submittedName>
</protein>
<keyword evidence="1" id="KW-0472">Membrane</keyword>
<name>G0H431_METMI</name>
<dbReference type="AlphaFoldDB" id="G0H431"/>
<dbReference type="PATRIC" id="fig|1053692.7.peg.610"/>
<sequence>MHFSGCEAVVMMLLYPELDGFPVVMTSPIAEILTFYSYAGVKKALKSLHKRGCLEYCSEKDGYYSITKFGKSELLKIKEDSDYDMMYKQLQYFQKTGAYLPYFDLERKLKEKGLNEVEFWQDME</sequence>
<reference evidence="2 3" key="1">
    <citation type="journal article" date="2011" name="J. Bacteriol.">
        <title>Complete Genome Sequence of a Nonculturable Methanococcus maripaludis Strain Extracted in a Metagenomic Survey of Petroleum Reservoir Fluids.</title>
        <authorList>
            <person name="Wang X."/>
            <person name="Greenfield P."/>
            <person name="Li D."/>
            <person name="Hendry P."/>
            <person name="Volk H."/>
            <person name="Sutherland T.D."/>
        </authorList>
    </citation>
    <scope>NUCLEOTIDE SEQUENCE [LARGE SCALE GENOMIC DNA]</scope>
    <source>
        <strain evidence="2 3">X1</strain>
    </source>
</reference>
<keyword evidence="1" id="KW-1133">Transmembrane helix</keyword>
<keyword evidence="1" id="KW-0812">Transmembrane</keyword>
<dbReference type="EMBL" id="CP002913">
    <property type="protein sequence ID" value="AEK19497.1"/>
    <property type="molecule type" value="Genomic_DNA"/>
</dbReference>
<dbReference type="GeneID" id="10982044"/>
<evidence type="ECO:0000313" key="2">
    <source>
        <dbReference type="EMBL" id="AEK19497.1"/>
    </source>
</evidence>
<dbReference type="KEGG" id="mmd:GYY_03090"/>
<organism evidence="3">
    <name type="scientific">Methanococcus maripaludis X1</name>
    <dbReference type="NCBI Taxonomy" id="1053692"/>
    <lineage>
        <taxon>Archaea</taxon>
        <taxon>Methanobacteriati</taxon>
        <taxon>Methanobacteriota</taxon>
        <taxon>Methanomada group</taxon>
        <taxon>Methanococci</taxon>
        <taxon>Methanococcales</taxon>
        <taxon>Methanococcaceae</taxon>
        <taxon>Methanococcus</taxon>
    </lineage>
</organism>
<dbReference type="Proteomes" id="UP000008889">
    <property type="component" value="Chromosome"/>
</dbReference>